<proteinExistence type="predicted"/>
<feature type="transmembrane region" description="Helical" evidence="1">
    <location>
        <begin position="535"/>
        <end position="556"/>
    </location>
</feature>
<sequence>MLVVTNVLFGEEAWIEHRVEMDPAVFIAENIAVWWYNTLGLTAGIAMNFMGDGLLLYRCHIIWGSRLRIMAFPFFMYFASIAMAVIYLVDNALPGHNPFARTYSLFAIAWISLSVALNVILTTLISVRLLMMRSLVRSILPARVGAKYTSIVSIFVESALPLSLLGIGLIVTYFVGSPVQLAVSFNWGVLCATSPQLIIFRVAMGSGWSKDIVSEVTQAVGSGFLFATHTSSDAADAQPGPLTTSKFADGLDTRMRDNMARSTYSRMGESHRLRAARQCRYNGSFTHGPFDFYRRRYITIHPPKSQSSSIALFIFCIILKVAFIWYIHEALSERSDKLYSYIGADYPLTWSTPEPGPVIVAVELYKSETHVADGTSYLQAWSLFVKLCGSLGTWIKRRAFGKAVSIHWPIFGNAALHDKKYAYGGGNEIWFGFQGYQSVTSSLAKESSHPKIQRFFVVYGAILLVFLTVLVATNALFGEEAWIEHRAHVDPAVFIAEKMTVWWYYTLGYTAGIAMNFMCDGLLLYRCHIIWGSRLWITGIPFLMYFASIAMAMVYIVDCTLPGYNPLIRTSSQFAIAWISLSVALNVVLTTLISVRLLMMRSLVRSILPAHVEARYTSIVSIFVESALPMSLLGIGLIVTYVLDSRVQLAASFIWGASCATSSQLIIFRVAMGSGWSKDIVSQVTQPVGSGILFAAPPNANTTDAPSHASMFYPSARTCKSDRNQPADSELQDVEIVVDE</sequence>
<feature type="transmembrane region" description="Helical" evidence="1">
    <location>
        <begin position="34"/>
        <end position="57"/>
    </location>
</feature>
<evidence type="ECO:0000313" key="2">
    <source>
        <dbReference type="EMBL" id="TFY62661.1"/>
    </source>
</evidence>
<feature type="transmembrane region" description="Helical" evidence="1">
    <location>
        <begin position="455"/>
        <end position="477"/>
    </location>
</feature>
<feature type="transmembrane region" description="Helical" evidence="1">
    <location>
        <begin position="576"/>
        <end position="598"/>
    </location>
</feature>
<feature type="transmembrane region" description="Helical" evidence="1">
    <location>
        <begin position="502"/>
        <end position="523"/>
    </location>
</feature>
<feature type="transmembrane region" description="Helical" evidence="1">
    <location>
        <begin position="649"/>
        <end position="668"/>
    </location>
</feature>
<organism evidence="2 3">
    <name type="scientific">Dentipellis fragilis</name>
    <dbReference type="NCBI Taxonomy" id="205917"/>
    <lineage>
        <taxon>Eukaryota</taxon>
        <taxon>Fungi</taxon>
        <taxon>Dikarya</taxon>
        <taxon>Basidiomycota</taxon>
        <taxon>Agaricomycotina</taxon>
        <taxon>Agaricomycetes</taxon>
        <taxon>Russulales</taxon>
        <taxon>Hericiaceae</taxon>
        <taxon>Dentipellis</taxon>
    </lineage>
</organism>
<evidence type="ECO:0000256" key="1">
    <source>
        <dbReference type="SAM" id="Phobius"/>
    </source>
</evidence>
<feature type="transmembrane region" description="Helical" evidence="1">
    <location>
        <begin position="108"/>
        <end position="130"/>
    </location>
</feature>
<dbReference type="AlphaFoldDB" id="A0A4Y9YMG3"/>
<feature type="transmembrane region" description="Helical" evidence="1">
    <location>
        <begin position="151"/>
        <end position="175"/>
    </location>
</feature>
<keyword evidence="3" id="KW-1185">Reference proteome</keyword>
<dbReference type="Proteomes" id="UP000298327">
    <property type="component" value="Unassembled WGS sequence"/>
</dbReference>
<feature type="transmembrane region" description="Helical" evidence="1">
    <location>
        <begin position="69"/>
        <end position="88"/>
    </location>
</feature>
<dbReference type="EMBL" id="SEOQ01000452">
    <property type="protein sequence ID" value="TFY62661.1"/>
    <property type="molecule type" value="Genomic_DNA"/>
</dbReference>
<evidence type="ECO:0000313" key="3">
    <source>
        <dbReference type="Proteomes" id="UP000298327"/>
    </source>
</evidence>
<keyword evidence="1" id="KW-1133">Transmembrane helix</keyword>
<comment type="caution">
    <text evidence="2">The sequence shown here is derived from an EMBL/GenBank/DDBJ whole genome shotgun (WGS) entry which is preliminary data.</text>
</comment>
<accession>A0A4Y9YMG3</accession>
<reference evidence="2 3" key="1">
    <citation type="submission" date="2019-02" db="EMBL/GenBank/DDBJ databases">
        <title>Genome sequencing of the rare red list fungi Dentipellis fragilis.</title>
        <authorList>
            <person name="Buettner E."/>
            <person name="Kellner H."/>
        </authorList>
    </citation>
    <scope>NUCLEOTIDE SEQUENCE [LARGE SCALE GENOMIC DNA]</scope>
    <source>
        <strain evidence="2 3">DSM 105465</strain>
    </source>
</reference>
<feature type="transmembrane region" description="Helical" evidence="1">
    <location>
        <begin position="310"/>
        <end position="328"/>
    </location>
</feature>
<dbReference type="OrthoDB" id="2796825at2759"/>
<protein>
    <submittedName>
        <fullName evidence="2">Uncharacterized protein</fullName>
    </submittedName>
</protein>
<feature type="transmembrane region" description="Helical" evidence="1">
    <location>
        <begin position="619"/>
        <end position="643"/>
    </location>
</feature>
<keyword evidence="1" id="KW-0472">Membrane</keyword>
<name>A0A4Y9YMG3_9AGAM</name>
<gene>
    <name evidence="2" type="ORF">EVG20_g6620</name>
</gene>
<keyword evidence="1" id="KW-0812">Transmembrane</keyword>